<dbReference type="EMBL" id="JQGC01000006">
    <property type="protein sequence ID" value="KFL31486.1"/>
    <property type="molecule type" value="Genomic_DNA"/>
</dbReference>
<evidence type="ECO:0000313" key="1">
    <source>
        <dbReference type="EMBL" id="KFL31486.1"/>
    </source>
</evidence>
<reference evidence="1 2" key="1">
    <citation type="submission" date="2014-08" db="EMBL/GenBank/DDBJ databases">
        <authorList>
            <person name="Hassan Y.I."/>
            <person name="Lepp D."/>
            <person name="Zhou T."/>
        </authorList>
    </citation>
    <scope>NUCLEOTIDE SEQUENCE [LARGE SCALE GENOMIC DNA]</scope>
    <source>
        <strain evidence="1 2">IFO13584</strain>
    </source>
</reference>
<keyword evidence="2" id="KW-1185">Reference proteome</keyword>
<comment type="caution">
    <text evidence="1">The sequence shown here is derived from an EMBL/GenBank/DDBJ whole genome shotgun (WGS) entry which is preliminary data.</text>
</comment>
<evidence type="ECO:0000313" key="2">
    <source>
        <dbReference type="Proteomes" id="UP000028981"/>
    </source>
</evidence>
<dbReference type="OrthoDB" id="8265479at2"/>
<gene>
    <name evidence="1" type="ORF">JP75_08065</name>
</gene>
<dbReference type="AlphaFoldDB" id="A0A087M3N3"/>
<name>A0A087M3N3_9HYPH</name>
<accession>A0A087M3N3</accession>
<sequence>MTAITFPIPQADLGDLLPVQSVTWELVRQQEFSGLGSGEGLAADLAPALWEGDVSLRPLLHTKARGLVAKFDALDGAIQTFFLANPLGWWPATDPGGVIYGASNPEIGFIATNRKELSFTDLPPNYVLSAGDMFMVEYGTPARRALHRLVGDITANGSGTTGLVEVRPHLRSGIVEGLAASFKRPAAKVKLIPNTLTQQFHSANRTRISFRVRQTLAAG</sequence>
<proteinExistence type="predicted"/>
<dbReference type="RefSeq" id="WP_035081297.1">
    <property type="nucleotide sequence ID" value="NZ_JQGC01000006.1"/>
</dbReference>
<dbReference type="Proteomes" id="UP000028981">
    <property type="component" value="Unassembled WGS sequence"/>
</dbReference>
<organism evidence="1 2">
    <name type="scientific">Devosia riboflavina</name>
    <dbReference type="NCBI Taxonomy" id="46914"/>
    <lineage>
        <taxon>Bacteria</taxon>
        <taxon>Pseudomonadati</taxon>
        <taxon>Pseudomonadota</taxon>
        <taxon>Alphaproteobacteria</taxon>
        <taxon>Hyphomicrobiales</taxon>
        <taxon>Devosiaceae</taxon>
        <taxon>Devosia</taxon>
    </lineage>
</organism>
<protein>
    <submittedName>
        <fullName evidence="1">Uncharacterized protein</fullName>
    </submittedName>
</protein>
<dbReference type="STRING" id="46914.JP75_08065"/>